<reference evidence="12 13" key="1">
    <citation type="submission" date="2018-11" db="EMBL/GenBank/DDBJ databases">
        <title>Schleiferia aggregans sp. nov., a moderately thermophilic heterotrophic bacterium isolated from microbial mats at a terrestrial hot spring.</title>
        <authorList>
            <person name="Iino T."/>
            <person name="Ohkuma M."/>
            <person name="Haruta S."/>
        </authorList>
    </citation>
    <scope>NUCLEOTIDE SEQUENCE [LARGE SCALE GENOMIC DNA]</scope>
    <source>
        <strain evidence="12 13">LA</strain>
    </source>
</reference>
<dbReference type="GO" id="GO:0009252">
    <property type="term" value="P:peptidoglycan biosynthetic process"/>
    <property type="evidence" value="ECO:0007669"/>
    <property type="project" value="UniProtKB-KW"/>
</dbReference>
<feature type="domain" description="Mur ligase central" evidence="11">
    <location>
        <begin position="108"/>
        <end position="280"/>
    </location>
</feature>
<evidence type="ECO:0000256" key="4">
    <source>
        <dbReference type="ARBA" id="ARBA00022840"/>
    </source>
</evidence>
<protein>
    <submittedName>
        <fullName evidence="12">Peptidoglycan synthetase</fullName>
    </submittedName>
</protein>
<keyword evidence="6" id="KW-0573">Peptidoglycan synthesis</keyword>
<dbReference type="InterPro" id="IPR013221">
    <property type="entry name" value="Mur_ligase_cen"/>
</dbReference>
<dbReference type="AlphaFoldDB" id="A0A401XL21"/>
<evidence type="ECO:0000256" key="6">
    <source>
        <dbReference type="ARBA" id="ARBA00022984"/>
    </source>
</evidence>
<comment type="caution">
    <text evidence="12">The sequence shown here is derived from an EMBL/GenBank/DDBJ whole genome shotgun (WGS) entry which is preliminary data.</text>
</comment>
<dbReference type="OrthoDB" id="9804126at2"/>
<keyword evidence="2" id="KW-0132">Cell division</keyword>
<keyword evidence="8" id="KW-0961">Cell wall biogenesis/degradation</keyword>
<dbReference type="SUPFAM" id="SSF53244">
    <property type="entry name" value="MurD-like peptide ligases, peptide-binding domain"/>
    <property type="match status" value="1"/>
</dbReference>
<dbReference type="InterPro" id="IPR000713">
    <property type="entry name" value="Mur_ligase_N"/>
</dbReference>
<dbReference type="Pfam" id="PF02875">
    <property type="entry name" value="Mur_ligase_C"/>
    <property type="match status" value="1"/>
</dbReference>
<evidence type="ECO:0000313" key="12">
    <source>
        <dbReference type="EMBL" id="GCD77735.1"/>
    </source>
</evidence>
<dbReference type="GO" id="GO:0008360">
    <property type="term" value="P:regulation of cell shape"/>
    <property type="evidence" value="ECO:0007669"/>
    <property type="project" value="UniProtKB-KW"/>
</dbReference>
<dbReference type="Pfam" id="PF01225">
    <property type="entry name" value="Mur_ligase"/>
    <property type="match status" value="1"/>
</dbReference>
<evidence type="ECO:0000256" key="1">
    <source>
        <dbReference type="ARBA" id="ARBA00022598"/>
    </source>
</evidence>
<dbReference type="Gene3D" id="3.40.1190.10">
    <property type="entry name" value="Mur-like, catalytic domain"/>
    <property type="match status" value="1"/>
</dbReference>
<dbReference type="Gene3D" id="3.40.50.720">
    <property type="entry name" value="NAD(P)-binding Rossmann-like Domain"/>
    <property type="match status" value="1"/>
</dbReference>
<dbReference type="Gene3D" id="3.90.190.20">
    <property type="entry name" value="Mur ligase, C-terminal domain"/>
    <property type="match status" value="1"/>
</dbReference>
<dbReference type="PANTHER" id="PTHR43445:SF5">
    <property type="entry name" value="UDP-N-ACETYLMURAMATE--L-ALANYL-GAMMA-D-GLUTAMYL-MESO-2,6-DIAMINOHEPTANDIOATE LIGASE"/>
    <property type="match status" value="1"/>
</dbReference>
<evidence type="ECO:0000256" key="7">
    <source>
        <dbReference type="ARBA" id="ARBA00023306"/>
    </source>
</evidence>
<dbReference type="EMBL" id="BHZE01000010">
    <property type="protein sequence ID" value="GCD77735.1"/>
    <property type="molecule type" value="Genomic_DNA"/>
</dbReference>
<dbReference type="InterPro" id="IPR050061">
    <property type="entry name" value="MurCDEF_pg_biosynth"/>
</dbReference>
<accession>A0A401XL21</accession>
<evidence type="ECO:0000256" key="3">
    <source>
        <dbReference type="ARBA" id="ARBA00022741"/>
    </source>
</evidence>
<dbReference type="Proteomes" id="UP000286715">
    <property type="component" value="Unassembled WGS sequence"/>
</dbReference>
<keyword evidence="5" id="KW-0133">Cell shape</keyword>
<dbReference type="GO" id="GO:0051301">
    <property type="term" value="P:cell division"/>
    <property type="evidence" value="ECO:0007669"/>
    <property type="project" value="UniProtKB-KW"/>
</dbReference>
<feature type="domain" description="Mur ligase N-terminal catalytic" evidence="9">
    <location>
        <begin position="2"/>
        <end position="103"/>
    </location>
</feature>
<feature type="domain" description="Mur ligase C-terminal" evidence="10">
    <location>
        <begin position="307"/>
        <end position="430"/>
    </location>
</feature>
<evidence type="ECO:0000259" key="9">
    <source>
        <dbReference type="Pfam" id="PF01225"/>
    </source>
</evidence>
<dbReference type="InterPro" id="IPR004101">
    <property type="entry name" value="Mur_ligase_C"/>
</dbReference>
<dbReference type="GO" id="GO:0071555">
    <property type="term" value="P:cell wall organization"/>
    <property type="evidence" value="ECO:0007669"/>
    <property type="project" value="UniProtKB-KW"/>
</dbReference>
<dbReference type="InterPro" id="IPR036565">
    <property type="entry name" value="Mur-like_cat_sf"/>
</dbReference>
<evidence type="ECO:0000256" key="8">
    <source>
        <dbReference type="ARBA" id="ARBA00023316"/>
    </source>
</evidence>
<name>A0A401XL21_9FLAO</name>
<keyword evidence="3" id="KW-0547">Nucleotide-binding</keyword>
<evidence type="ECO:0000259" key="10">
    <source>
        <dbReference type="Pfam" id="PF02875"/>
    </source>
</evidence>
<evidence type="ECO:0000256" key="2">
    <source>
        <dbReference type="ARBA" id="ARBA00022618"/>
    </source>
</evidence>
<organism evidence="12 13">
    <name type="scientific">Thermaurantimonas aggregans</name>
    <dbReference type="NCBI Taxonomy" id="2173829"/>
    <lineage>
        <taxon>Bacteria</taxon>
        <taxon>Pseudomonadati</taxon>
        <taxon>Bacteroidota</taxon>
        <taxon>Flavobacteriia</taxon>
        <taxon>Flavobacteriales</taxon>
        <taxon>Schleiferiaceae</taxon>
        <taxon>Thermaurantimonas</taxon>
    </lineage>
</organism>
<dbReference type="SUPFAM" id="SSF53623">
    <property type="entry name" value="MurD-like peptide ligases, catalytic domain"/>
    <property type="match status" value="1"/>
</dbReference>
<evidence type="ECO:0000313" key="13">
    <source>
        <dbReference type="Proteomes" id="UP000286715"/>
    </source>
</evidence>
<dbReference type="InterPro" id="IPR036615">
    <property type="entry name" value="Mur_ligase_C_dom_sf"/>
</dbReference>
<evidence type="ECO:0000256" key="5">
    <source>
        <dbReference type="ARBA" id="ARBA00022960"/>
    </source>
</evidence>
<dbReference type="Pfam" id="PF08245">
    <property type="entry name" value="Mur_ligase_M"/>
    <property type="match status" value="1"/>
</dbReference>
<gene>
    <name evidence="12" type="ORF">JCM31826_12170</name>
</gene>
<sequence>MKIHLIAIGGSAMHNLALALQQAGHTVSGSDDEIFEPSLSRLKNASLLPPEIGWFPDRISADLDLVILGMHARADNPELARARELGIQVLSYPEYLYEHSKNKTRVVIAGSHGKTTVTSMVMHVCRAAGLDFDYLVGAQVKGFDTMVRLSNSAEFMLIEGDEYPASALQLVPKFHFYRPNITAITGIAWDHANVFPTEEVYVEQFRKYMQQCEPGASVIYFAEDDKLKNVVESTQNFVKKVPYFTPPYEVRSGVFHLLTEDGLLPVSVIGRHNMANLEAARWVCQLMGIQEREFYEAITSFEGAAKRLQLLGSNHHTQVYLDFAHAPSKVKATLDAIKESFPEKKIIAVLELHTYSSLSKSFLPNYAHALDAADVPMVYFNPKAVAHKRLPELKREDVAEAFGIAVSNFYSDASEVLEKLKSMEISDTIFLIMTSGNFDGVDLKRWADQLLDR</sequence>
<dbReference type="GO" id="GO:0005524">
    <property type="term" value="F:ATP binding"/>
    <property type="evidence" value="ECO:0007669"/>
    <property type="project" value="UniProtKB-KW"/>
</dbReference>
<keyword evidence="13" id="KW-1185">Reference proteome</keyword>
<keyword evidence="1" id="KW-0436">Ligase</keyword>
<proteinExistence type="predicted"/>
<keyword evidence="4" id="KW-0067">ATP-binding</keyword>
<dbReference type="PANTHER" id="PTHR43445">
    <property type="entry name" value="UDP-N-ACETYLMURAMATE--L-ALANINE LIGASE-RELATED"/>
    <property type="match status" value="1"/>
</dbReference>
<dbReference type="GO" id="GO:0016881">
    <property type="term" value="F:acid-amino acid ligase activity"/>
    <property type="evidence" value="ECO:0007669"/>
    <property type="project" value="InterPro"/>
</dbReference>
<dbReference type="SUPFAM" id="SSF51984">
    <property type="entry name" value="MurCD N-terminal domain"/>
    <property type="match status" value="1"/>
</dbReference>
<keyword evidence="7" id="KW-0131">Cell cycle</keyword>
<dbReference type="RefSeq" id="WP_124397801.1">
    <property type="nucleotide sequence ID" value="NZ_BHZE01000010.1"/>
</dbReference>
<evidence type="ECO:0000259" key="11">
    <source>
        <dbReference type="Pfam" id="PF08245"/>
    </source>
</evidence>